<accession>A0A0A8Y218</accession>
<sequence length="39" mass="4502">MACKENIAPSESTNWLCRNDTYQRQSNSILCRVIAKLFP</sequence>
<dbReference type="AlphaFoldDB" id="A0A0A8Y218"/>
<organism evidence="1">
    <name type="scientific">Arundo donax</name>
    <name type="common">Giant reed</name>
    <name type="synonym">Donax arundinaceus</name>
    <dbReference type="NCBI Taxonomy" id="35708"/>
    <lineage>
        <taxon>Eukaryota</taxon>
        <taxon>Viridiplantae</taxon>
        <taxon>Streptophyta</taxon>
        <taxon>Embryophyta</taxon>
        <taxon>Tracheophyta</taxon>
        <taxon>Spermatophyta</taxon>
        <taxon>Magnoliopsida</taxon>
        <taxon>Liliopsida</taxon>
        <taxon>Poales</taxon>
        <taxon>Poaceae</taxon>
        <taxon>PACMAD clade</taxon>
        <taxon>Arundinoideae</taxon>
        <taxon>Arundineae</taxon>
        <taxon>Arundo</taxon>
    </lineage>
</organism>
<name>A0A0A8Y218_ARUDO</name>
<reference evidence="1" key="2">
    <citation type="journal article" date="2015" name="Data Brief">
        <title>Shoot transcriptome of the giant reed, Arundo donax.</title>
        <authorList>
            <person name="Barrero R.A."/>
            <person name="Guerrero F.D."/>
            <person name="Moolhuijzen P."/>
            <person name="Goolsby J.A."/>
            <person name="Tidwell J."/>
            <person name="Bellgard S.E."/>
            <person name="Bellgard M.I."/>
        </authorList>
    </citation>
    <scope>NUCLEOTIDE SEQUENCE</scope>
    <source>
        <tissue evidence="1">Shoot tissue taken approximately 20 cm above the soil surface</tissue>
    </source>
</reference>
<evidence type="ECO:0000313" key="1">
    <source>
        <dbReference type="EMBL" id="JAD19218.1"/>
    </source>
</evidence>
<proteinExistence type="predicted"/>
<dbReference type="EMBL" id="GBRH01278677">
    <property type="protein sequence ID" value="JAD19218.1"/>
    <property type="molecule type" value="Transcribed_RNA"/>
</dbReference>
<protein>
    <submittedName>
        <fullName evidence="1">Uncharacterized protein</fullName>
    </submittedName>
</protein>
<reference evidence="1" key="1">
    <citation type="submission" date="2014-09" db="EMBL/GenBank/DDBJ databases">
        <authorList>
            <person name="Magalhaes I.L.F."/>
            <person name="Oliveira U."/>
            <person name="Santos F.R."/>
            <person name="Vidigal T.H.D.A."/>
            <person name="Brescovit A.D."/>
            <person name="Santos A.J."/>
        </authorList>
    </citation>
    <scope>NUCLEOTIDE SEQUENCE</scope>
    <source>
        <tissue evidence="1">Shoot tissue taken approximately 20 cm above the soil surface</tissue>
    </source>
</reference>